<evidence type="ECO:0000256" key="2">
    <source>
        <dbReference type="ARBA" id="ARBA00022980"/>
    </source>
</evidence>
<dbReference type="Proteomes" id="UP000179241">
    <property type="component" value="Unassembled WGS sequence"/>
</dbReference>
<feature type="domain" description="Large ribosomal subunit protein bL12 oligomerization" evidence="6">
    <location>
        <begin position="10"/>
        <end position="52"/>
    </location>
</feature>
<dbReference type="PANTHER" id="PTHR45987">
    <property type="entry name" value="39S RIBOSOMAL PROTEIN L12"/>
    <property type="match status" value="1"/>
</dbReference>
<dbReference type="Gene3D" id="3.30.1390.10">
    <property type="match status" value="1"/>
</dbReference>
<evidence type="ECO:0000259" key="6">
    <source>
        <dbReference type="Pfam" id="PF16320"/>
    </source>
</evidence>
<dbReference type="AlphaFoldDB" id="A0A1F8CPV6"/>
<comment type="caution">
    <text evidence="7">The sequence shown here is derived from an EMBL/GenBank/DDBJ whole genome shotgun (WGS) entry which is preliminary data.</text>
</comment>
<evidence type="ECO:0000256" key="4">
    <source>
        <dbReference type="ARBA" id="ARBA00035412"/>
    </source>
</evidence>
<comment type="similarity">
    <text evidence="1">Belongs to the bacterial ribosomal protein bL12 family.</text>
</comment>
<evidence type="ECO:0000256" key="3">
    <source>
        <dbReference type="ARBA" id="ARBA00023274"/>
    </source>
</evidence>
<dbReference type="EMBL" id="MGHU01000002">
    <property type="protein sequence ID" value="OGM78340.1"/>
    <property type="molecule type" value="Genomic_DNA"/>
</dbReference>
<reference evidence="7 8" key="1">
    <citation type="journal article" date="2016" name="Nat. Commun.">
        <title>Thousands of microbial genomes shed light on interconnected biogeochemical processes in an aquifer system.</title>
        <authorList>
            <person name="Anantharaman K."/>
            <person name="Brown C.T."/>
            <person name="Hug L.A."/>
            <person name="Sharon I."/>
            <person name="Castelle C.J."/>
            <person name="Probst A.J."/>
            <person name="Thomas B.C."/>
            <person name="Singh A."/>
            <person name="Wilkins M.J."/>
            <person name="Karaoz U."/>
            <person name="Brodie E.L."/>
            <person name="Williams K.H."/>
            <person name="Hubbard S.S."/>
            <person name="Banfield J.F."/>
        </authorList>
    </citation>
    <scope>NUCLEOTIDE SEQUENCE [LARGE SCALE GENOMIC DNA]</scope>
</reference>
<dbReference type="InterPro" id="IPR013823">
    <property type="entry name" value="Ribosomal_bL12_C"/>
</dbReference>
<feature type="domain" description="Large ribosomal subunit protein bL12 C-terminal" evidence="5">
    <location>
        <begin position="73"/>
        <end position="138"/>
    </location>
</feature>
<dbReference type="SUPFAM" id="SSF54736">
    <property type="entry name" value="ClpS-like"/>
    <property type="match status" value="1"/>
</dbReference>
<dbReference type="InterPro" id="IPR000206">
    <property type="entry name" value="Ribosomal_bL12"/>
</dbReference>
<sequence>MTEEKKLNEKVQKLVDAIAELSVMELSDLVNALQDKLGVSAAPMAALPSASSGQVPAGDAPVADTAAGGNQTLTMTAGGTNKIAVIKALREINQNWGLKEAKDMTEACPVEILKDTKAEDVKSAADKLKAAGATVEVK</sequence>
<name>A0A1F8CPV6_9BACT</name>
<dbReference type="CDD" id="cd00387">
    <property type="entry name" value="Ribosomal_L7_L12"/>
    <property type="match status" value="1"/>
</dbReference>
<dbReference type="InterPro" id="IPR008932">
    <property type="entry name" value="Ribosomal_bL12_oligo"/>
</dbReference>
<dbReference type="NCBIfam" id="TIGR00855">
    <property type="entry name" value="L12"/>
    <property type="match status" value="1"/>
</dbReference>
<dbReference type="GO" id="GO:0006412">
    <property type="term" value="P:translation"/>
    <property type="evidence" value="ECO:0007669"/>
    <property type="project" value="InterPro"/>
</dbReference>
<accession>A0A1F8CPV6</accession>
<dbReference type="SUPFAM" id="SSF48300">
    <property type="entry name" value="Ribosomal protein L7/12, oligomerisation (N-terminal) domain"/>
    <property type="match status" value="1"/>
</dbReference>
<keyword evidence="3" id="KW-0687">Ribonucleoprotein</keyword>
<dbReference type="InterPro" id="IPR036235">
    <property type="entry name" value="Ribosomal_bL12_oligo_N_sf"/>
</dbReference>
<gene>
    <name evidence="7" type="ORF">A2188_01695</name>
</gene>
<keyword evidence="2 7" id="KW-0689">Ribosomal protein</keyword>
<dbReference type="Pfam" id="PF16320">
    <property type="entry name" value="Ribosomal_L12_N"/>
    <property type="match status" value="1"/>
</dbReference>
<protein>
    <recommendedName>
        <fullName evidence="4">50S ribosomal protein L7/L12</fullName>
    </recommendedName>
</protein>
<evidence type="ECO:0000259" key="5">
    <source>
        <dbReference type="Pfam" id="PF00542"/>
    </source>
</evidence>
<dbReference type="Pfam" id="PF00542">
    <property type="entry name" value="Ribosomal_L12"/>
    <property type="match status" value="1"/>
</dbReference>
<evidence type="ECO:0000313" key="8">
    <source>
        <dbReference type="Proteomes" id="UP000179241"/>
    </source>
</evidence>
<organism evidence="7 8">
    <name type="scientific">Candidatus Woesebacteria bacterium RIFOXYA1_FULL_43_9</name>
    <dbReference type="NCBI Taxonomy" id="1802534"/>
    <lineage>
        <taxon>Bacteria</taxon>
        <taxon>Candidatus Woeseibacteriota</taxon>
    </lineage>
</organism>
<dbReference type="GO" id="GO:0003735">
    <property type="term" value="F:structural constituent of ribosome"/>
    <property type="evidence" value="ECO:0007669"/>
    <property type="project" value="InterPro"/>
</dbReference>
<dbReference type="InterPro" id="IPR014719">
    <property type="entry name" value="Ribosomal_bL12_C/ClpS-like"/>
</dbReference>
<evidence type="ECO:0000313" key="7">
    <source>
        <dbReference type="EMBL" id="OGM78340.1"/>
    </source>
</evidence>
<dbReference type="GO" id="GO:0003729">
    <property type="term" value="F:mRNA binding"/>
    <property type="evidence" value="ECO:0007669"/>
    <property type="project" value="TreeGrafter"/>
</dbReference>
<evidence type="ECO:0000256" key="1">
    <source>
        <dbReference type="ARBA" id="ARBA00007197"/>
    </source>
</evidence>
<proteinExistence type="inferred from homology"/>
<dbReference type="PANTHER" id="PTHR45987:SF4">
    <property type="entry name" value="LARGE RIBOSOMAL SUBUNIT PROTEIN BL12M"/>
    <property type="match status" value="1"/>
</dbReference>
<dbReference type="Gene3D" id="1.20.5.710">
    <property type="entry name" value="Single helix bin"/>
    <property type="match status" value="1"/>
</dbReference>
<dbReference type="GO" id="GO:0022625">
    <property type="term" value="C:cytosolic large ribosomal subunit"/>
    <property type="evidence" value="ECO:0007669"/>
    <property type="project" value="TreeGrafter"/>
</dbReference>